<dbReference type="Pfam" id="PF00005">
    <property type="entry name" value="ABC_tran"/>
    <property type="match status" value="1"/>
</dbReference>
<sequence length="660" mass="71647">MAAVIHKTGRDDDHAKPAAGSSPDGPADGTPLPELADLAWLRQTTKVAHTSFWAVARRLPHLLREALALAWATSRRDTVASIGLNVTAGVMTTFGLLATSNVLRELFASGPTPDRVRAAAPALVVAALAVMARGGMTIAAGWAQGRLRPQINYEVESRLFAATTAVELAAFDDAGFTEEMDRARDRGMAEVAAVVDDSVNLVTGVVGVLATAAAVTVIHPVLLPCLLLAAVPGAVTAVRIARRTYLNMLARITRRRRMWMLATLMANRNTAAEVRVYQMRDFLLGEYRRIMAIESAAEMRLVRSQTTTRLGGAVVSGVALFAVYAVLAGLLLGDVIALAAAATALIALQSALASLRTAVASTNSLYEDALYYQDFRDFLDRARRHTRATGGRPVPPFETIELDEVSLNYPATDTPAVDRVSLTLRRGEVVALVGENGSGKTTLAKLVAGLYRPTGGVIRWDGTDTALLDRHGLGSQVAVLSQDWWKFPFTVTQNITVGRHDRRPDQPGPTVEAAARATAAHDMIVDLPYGYDTLLDREFKNGQDLSGGQWQRLVAARGLYRDARLLICDEPSAALDARAEHALFQHLRRHPERTIVLITHRLANVRHADRIYVMRRGRIVQQGSHDELVGRDGLYRELFELQASGYLPQDGPAAPAERRP</sequence>
<gene>
    <name evidence="11" type="ORF">AAFH96_01440</name>
</gene>
<feature type="transmembrane region" description="Helical" evidence="8">
    <location>
        <begin position="191"/>
        <end position="215"/>
    </location>
</feature>
<feature type="domain" description="ABC transporter" evidence="9">
    <location>
        <begin position="400"/>
        <end position="641"/>
    </location>
</feature>
<comment type="caution">
    <text evidence="11">The sequence shown here is derived from an EMBL/GenBank/DDBJ whole genome shotgun (WGS) entry which is preliminary data.</text>
</comment>
<feature type="transmembrane region" description="Helical" evidence="8">
    <location>
        <begin position="79"/>
        <end position="98"/>
    </location>
</feature>
<dbReference type="GO" id="GO:0005524">
    <property type="term" value="F:ATP binding"/>
    <property type="evidence" value="ECO:0007669"/>
    <property type="project" value="UniProtKB-KW"/>
</dbReference>
<dbReference type="Gene3D" id="3.40.50.300">
    <property type="entry name" value="P-loop containing nucleotide triphosphate hydrolases"/>
    <property type="match status" value="1"/>
</dbReference>
<evidence type="ECO:0000256" key="6">
    <source>
        <dbReference type="ARBA" id="ARBA00023136"/>
    </source>
</evidence>
<evidence type="ECO:0000256" key="8">
    <source>
        <dbReference type="SAM" id="Phobius"/>
    </source>
</evidence>
<evidence type="ECO:0000259" key="10">
    <source>
        <dbReference type="PROSITE" id="PS50929"/>
    </source>
</evidence>
<dbReference type="PANTHER" id="PTHR24221:SF646">
    <property type="entry name" value="HAEMOLYSIN SECRETION ATP-BINDING PROTEIN"/>
    <property type="match status" value="1"/>
</dbReference>
<dbReference type="PROSITE" id="PS50929">
    <property type="entry name" value="ABC_TM1F"/>
    <property type="match status" value="1"/>
</dbReference>
<dbReference type="PROSITE" id="PS50893">
    <property type="entry name" value="ABC_TRANSPORTER_2"/>
    <property type="match status" value="1"/>
</dbReference>
<evidence type="ECO:0000256" key="2">
    <source>
        <dbReference type="ARBA" id="ARBA00022692"/>
    </source>
</evidence>
<dbReference type="EMBL" id="JBCGDC010000003">
    <property type="protein sequence ID" value="MFB6391767.1"/>
    <property type="molecule type" value="Genomic_DNA"/>
</dbReference>
<evidence type="ECO:0000256" key="7">
    <source>
        <dbReference type="SAM" id="MobiDB-lite"/>
    </source>
</evidence>
<protein>
    <submittedName>
        <fullName evidence="11">ABC transporter ATP-binding protein</fullName>
    </submittedName>
</protein>
<dbReference type="SUPFAM" id="SSF90123">
    <property type="entry name" value="ABC transporter transmembrane region"/>
    <property type="match status" value="1"/>
</dbReference>
<evidence type="ECO:0000256" key="4">
    <source>
        <dbReference type="ARBA" id="ARBA00022840"/>
    </source>
</evidence>
<organism evidence="11 12">
    <name type="scientific">Polymorphospora lycopeni</name>
    <dbReference type="NCBI Taxonomy" id="3140240"/>
    <lineage>
        <taxon>Bacteria</taxon>
        <taxon>Bacillati</taxon>
        <taxon>Actinomycetota</taxon>
        <taxon>Actinomycetes</taxon>
        <taxon>Micromonosporales</taxon>
        <taxon>Micromonosporaceae</taxon>
        <taxon>Polymorphospora</taxon>
    </lineage>
</organism>
<feature type="transmembrane region" description="Helical" evidence="8">
    <location>
        <begin position="310"/>
        <end position="330"/>
    </location>
</feature>
<dbReference type="InterPro" id="IPR039421">
    <property type="entry name" value="Type_1_exporter"/>
</dbReference>
<dbReference type="SUPFAM" id="SSF52540">
    <property type="entry name" value="P-loop containing nucleoside triphosphate hydrolases"/>
    <property type="match status" value="1"/>
</dbReference>
<evidence type="ECO:0000313" key="12">
    <source>
        <dbReference type="Proteomes" id="UP001582793"/>
    </source>
</evidence>
<dbReference type="RefSeq" id="WP_375732714.1">
    <property type="nucleotide sequence ID" value="NZ_JBCGDC010000003.1"/>
</dbReference>
<comment type="subcellular location">
    <subcellularLocation>
        <location evidence="1">Cell membrane</location>
        <topology evidence="1">Multi-pass membrane protein</topology>
    </subcellularLocation>
</comment>
<feature type="transmembrane region" description="Helical" evidence="8">
    <location>
        <begin position="221"/>
        <end position="241"/>
    </location>
</feature>
<keyword evidence="5 8" id="KW-1133">Transmembrane helix</keyword>
<keyword evidence="2 8" id="KW-0812">Transmembrane</keyword>
<evidence type="ECO:0000256" key="5">
    <source>
        <dbReference type="ARBA" id="ARBA00022989"/>
    </source>
</evidence>
<feature type="region of interest" description="Disordered" evidence="7">
    <location>
        <begin position="1"/>
        <end position="29"/>
    </location>
</feature>
<proteinExistence type="predicted"/>
<dbReference type="InterPro" id="IPR011527">
    <property type="entry name" value="ABC1_TM_dom"/>
</dbReference>
<dbReference type="Gene3D" id="1.20.1560.10">
    <property type="entry name" value="ABC transporter type 1, transmembrane domain"/>
    <property type="match status" value="1"/>
</dbReference>
<dbReference type="PANTHER" id="PTHR24221">
    <property type="entry name" value="ATP-BINDING CASSETTE SUB-FAMILY B"/>
    <property type="match status" value="1"/>
</dbReference>
<feature type="transmembrane region" description="Helical" evidence="8">
    <location>
        <begin position="118"/>
        <end position="143"/>
    </location>
</feature>
<dbReference type="Proteomes" id="UP001582793">
    <property type="component" value="Unassembled WGS sequence"/>
</dbReference>
<dbReference type="InterPro" id="IPR027417">
    <property type="entry name" value="P-loop_NTPase"/>
</dbReference>
<keyword evidence="4 11" id="KW-0067">ATP-binding</keyword>
<keyword evidence="6 8" id="KW-0472">Membrane</keyword>
<dbReference type="InterPro" id="IPR003593">
    <property type="entry name" value="AAA+_ATPase"/>
</dbReference>
<feature type="domain" description="ABC transmembrane type-1" evidence="10">
    <location>
        <begin position="79"/>
        <end position="367"/>
    </location>
</feature>
<keyword evidence="3" id="KW-0547">Nucleotide-binding</keyword>
<dbReference type="InterPro" id="IPR036640">
    <property type="entry name" value="ABC1_TM_sf"/>
</dbReference>
<dbReference type="SMART" id="SM00382">
    <property type="entry name" value="AAA"/>
    <property type="match status" value="1"/>
</dbReference>
<keyword evidence="12" id="KW-1185">Reference proteome</keyword>
<evidence type="ECO:0000313" key="11">
    <source>
        <dbReference type="EMBL" id="MFB6391767.1"/>
    </source>
</evidence>
<evidence type="ECO:0000256" key="3">
    <source>
        <dbReference type="ARBA" id="ARBA00022741"/>
    </source>
</evidence>
<dbReference type="InterPro" id="IPR003439">
    <property type="entry name" value="ABC_transporter-like_ATP-bd"/>
</dbReference>
<accession>A0ABV5CIE7</accession>
<evidence type="ECO:0000256" key="1">
    <source>
        <dbReference type="ARBA" id="ARBA00004651"/>
    </source>
</evidence>
<reference evidence="11 12" key="1">
    <citation type="submission" date="2024-04" db="EMBL/GenBank/DDBJ databases">
        <title>Polymorphospora sp. isolated from Baiyangdian Lake in Xiong'an New Area.</title>
        <authorList>
            <person name="Zhang X."/>
            <person name="Liu J."/>
        </authorList>
    </citation>
    <scope>NUCLEOTIDE SEQUENCE [LARGE SCALE GENOMIC DNA]</scope>
    <source>
        <strain evidence="11 12">2-325</strain>
    </source>
</reference>
<name>A0ABV5CIE7_9ACTN</name>
<evidence type="ECO:0000259" key="9">
    <source>
        <dbReference type="PROSITE" id="PS50893"/>
    </source>
</evidence>